<dbReference type="Gene3D" id="1.10.443.10">
    <property type="entry name" value="Intergrase catalytic core"/>
    <property type="match status" value="1"/>
</dbReference>
<dbReference type="SUPFAM" id="SSF56349">
    <property type="entry name" value="DNA breaking-rejoining enzymes"/>
    <property type="match status" value="1"/>
</dbReference>
<dbReference type="EMBL" id="JACEIB010000001">
    <property type="protein sequence ID" value="MBA2933080.1"/>
    <property type="molecule type" value="Genomic_DNA"/>
</dbReference>
<evidence type="ECO:0000256" key="1">
    <source>
        <dbReference type="ARBA" id="ARBA00023172"/>
    </source>
</evidence>
<dbReference type="AlphaFoldDB" id="A0A838L2D2"/>
<comment type="caution">
    <text evidence="2">The sequence shown here is derived from an EMBL/GenBank/DDBJ whole genome shotgun (WGS) entry which is preliminary data.</text>
</comment>
<accession>A0A838L2D2</accession>
<dbReference type="InterPro" id="IPR013762">
    <property type="entry name" value="Integrase-like_cat_sf"/>
</dbReference>
<keyword evidence="1" id="KW-0233">DNA recombination</keyword>
<evidence type="ECO:0000313" key="3">
    <source>
        <dbReference type="Proteomes" id="UP000570166"/>
    </source>
</evidence>
<evidence type="ECO:0008006" key="4">
    <source>
        <dbReference type="Google" id="ProtNLM"/>
    </source>
</evidence>
<protein>
    <recommendedName>
        <fullName evidence="4">Integrase</fullName>
    </recommendedName>
</protein>
<dbReference type="GO" id="GO:0006310">
    <property type="term" value="P:DNA recombination"/>
    <property type="evidence" value="ECO:0007669"/>
    <property type="project" value="UniProtKB-KW"/>
</dbReference>
<keyword evidence="3" id="KW-1185">Reference proteome</keyword>
<evidence type="ECO:0000313" key="2">
    <source>
        <dbReference type="EMBL" id="MBA2933080.1"/>
    </source>
</evidence>
<reference evidence="2 3" key="1">
    <citation type="submission" date="2020-07" db="EMBL/GenBank/DDBJ databases">
        <authorList>
            <person name="Sun Q."/>
        </authorList>
    </citation>
    <scope>NUCLEOTIDE SEQUENCE [LARGE SCALE GENOMIC DNA]</scope>
    <source>
        <strain evidence="2 3">CGMCC 1.13654</strain>
    </source>
</reference>
<dbReference type="Proteomes" id="UP000570166">
    <property type="component" value="Unassembled WGS sequence"/>
</dbReference>
<dbReference type="GO" id="GO:0003677">
    <property type="term" value="F:DNA binding"/>
    <property type="evidence" value="ECO:0007669"/>
    <property type="project" value="InterPro"/>
</dbReference>
<dbReference type="InterPro" id="IPR011010">
    <property type="entry name" value="DNA_brk_join_enz"/>
</dbReference>
<proteinExistence type="predicted"/>
<gene>
    <name evidence="2" type="ORF">HZF05_03110</name>
</gene>
<dbReference type="GO" id="GO:0015074">
    <property type="term" value="P:DNA integration"/>
    <property type="evidence" value="ECO:0007669"/>
    <property type="project" value="InterPro"/>
</dbReference>
<sequence length="676" mass="75663">MSIYRRGAIYWWRRNSPLRRPTFPPITIRLSLQTASVAEAKARAAALELSWDMVEATVGTTLRPDLTLEDLRRIYHLAFNTELGRIIVRQAATPMLEQEHAEANRTYAHLFTKLAWCAEPPHPDADTVQALMDEGFSAEDAQKLHDVIGRHRVFLPITPNQISAYLVEAGVYANDMNRKAVGRIVASAYRNACLESSERLGRPLPAGTVRPLPGNLMGLLGIDPPHHDAVVGPASGSPTLPPIVSESIGSGQPHAMADGESTTMMAEMAIAARIKARIWDKERVRDVDAAVKLFVAANGDIAFASWEQRHLAATVALFSRLPVRYGFARKDPGTGEKGQESVQEALMRGDTLLEQWDEDPIAAEEAGLPRVGLGHITRKKHLTWLGALVTFATEVGLACPAPLNFAILRRGKESKRGDGGMVKKNAALVAWDASDLRHLLTAPIWTGCAGLWRRFEPGEIVFHDAWYWAPLIIVLHGCRSDEGCGLKLDDVFDQAPVPYFHFRPNAFRRLKTAASVRRVPINARLIELGFLDYVRAMRLLGHRALFPELHSEKMGFDHNFYDKIFEPLRACMFPSGTSRKKDRKDVDVRSIRSRCISHLRDIKAPKELRQAIVGHEVGDVHSDTYEEDPDPALLKPWVDRLSELLPEMQVFPLNLRPREWQRFGAPRGRPREDESD</sequence>
<name>A0A838L2D2_9SPHN</name>
<organism evidence="2 3">
    <name type="scientific">Sphingomonas chungangi</name>
    <dbReference type="NCBI Taxonomy" id="2683589"/>
    <lineage>
        <taxon>Bacteria</taxon>
        <taxon>Pseudomonadati</taxon>
        <taxon>Pseudomonadota</taxon>
        <taxon>Alphaproteobacteria</taxon>
        <taxon>Sphingomonadales</taxon>
        <taxon>Sphingomonadaceae</taxon>
        <taxon>Sphingomonas</taxon>
    </lineage>
</organism>
<dbReference type="RefSeq" id="WP_160365139.1">
    <property type="nucleotide sequence ID" value="NZ_JACEIB010000001.1"/>
</dbReference>